<dbReference type="AlphaFoldDB" id="I3CL82"/>
<proteinExistence type="predicted"/>
<dbReference type="STRING" id="395493.BegalDRAFT_0008"/>
<name>I3CL82_9GAMM</name>
<organism evidence="1 2">
    <name type="scientific">Beggiatoa alba B18LD</name>
    <dbReference type="NCBI Taxonomy" id="395493"/>
    <lineage>
        <taxon>Bacteria</taxon>
        <taxon>Pseudomonadati</taxon>
        <taxon>Pseudomonadota</taxon>
        <taxon>Gammaproteobacteria</taxon>
        <taxon>Thiotrichales</taxon>
        <taxon>Thiotrichaceae</taxon>
        <taxon>Beggiatoa</taxon>
    </lineage>
</organism>
<evidence type="ECO:0000313" key="1">
    <source>
        <dbReference type="EMBL" id="EIJ44375.1"/>
    </source>
</evidence>
<dbReference type="EMBL" id="JH600069">
    <property type="protein sequence ID" value="EIJ44375.1"/>
    <property type="molecule type" value="Genomic_DNA"/>
</dbReference>
<dbReference type="HOGENOM" id="CLU_1445035_0_0_6"/>
<accession>I3CL82</accession>
<reference evidence="1 2" key="1">
    <citation type="submission" date="2011-11" db="EMBL/GenBank/DDBJ databases">
        <title>Improved High-Quality Draft sequence of Beggiatoa alba B18lD.</title>
        <authorList>
            <consortium name="US DOE Joint Genome Institute"/>
            <person name="Lucas S."/>
            <person name="Han J."/>
            <person name="Lapidus A."/>
            <person name="Cheng J.-F."/>
            <person name="Goodwin L."/>
            <person name="Pitluck S."/>
            <person name="Peters L."/>
            <person name="Mikhailova N."/>
            <person name="Held B."/>
            <person name="Detter J.C."/>
            <person name="Han C."/>
            <person name="Tapia R."/>
            <person name="Land M."/>
            <person name="Hauser L."/>
            <person name="Kyrpides N."/>
            <person name="Ivanova N."/>
            <person name="Pagani I."/>
            <person name="Samuel K."/>
            <person name="Teske A."/>
            <person name="Mueller J."/>
            <person name="Woyke T."/>
        </authorList>
    </citation>
    <scope>NUCLEOTIDE SEQUENCE [LARGE SCALE GENOMIC DNA]</scope>
    <source>
        <strain evidence="1 2">B18LD</strain>
    </source>
</reference>
<dbReference type="Proteomes" id="UP000005744">
    <property type="component" value="Unassembled WGS sequence"/>
</dbReference>
<sequence>MNYQLVFDKAVNHWKAGKLSDRELNCYITGAFNAFAIATHNNDVVKQCLSQYLGLSDSLDAQLKALKARGVVSSREWLRYIPASEIDFIERDEKFGGPHYLMVLENGKRVQLTSFFQPVDIAIREFIGTRFYKDIFVESSKGLGIVIEATRTNSDYYQIVMRIVAIHIAGKDKSIGDISLLNECLRS</sequence>
<protein>
    <submittedName>
        <fullName evidence="1">Uncharacterized protein</fullName>
    </submittedName>
</protein>
<gene>
    <name evidence="1" type="ORF">BegalDRAFT_0008</name>
</gene>
<dbReference type="RefSeq" id="WP_002682438.1">
    <property type="nucleotide sequence ID" value="NZ_JH600069.1"/>
</dbReference>
<keyword evidence="2" id="KW-1185">Reference proteome</keyword>
<evidence type="ECO:0000313" key="2">
    <source>
        <dbReference type="Proteomes" id="UP000005744"/>
    </source>
</evidence>